<dbReference type="OrthoDB" id="9794942at2"/>
<name>A0A512JKM9_9HYPH</name>
<evidence type="ECO:0000313" key="4">
    <source>
        <dbReference type="Proteomes" id="UP000321750"/>
    </source>
</evidence>
<feature type="domain" description="Isochorismatase-like" evidence="2">
    <location>
        <begin position="23"/>
        <end position="173"/>
    </location>
</feature>
<dbReference type="Pfam" id="PF00857">
    <property type="entry name" value="Isochorismatase"/>
    <property type="match status" value="1"/>
</dbReference>
<dbReference type="PANTHER" id="PTHR43540:SF15">
    <property type="entry name" value="BLR5631 PROTEIN"/>
    <property type="match status" value="1"/>
</dbReference>
<dbReference type="SUPFAM" id="SSF52499">
    <property type="entry name" value="Isochorismatase-like hydrolases"/>
    <property type="match status" value="1"/>
</dbReference>
<proteinExistence type="predicted"/>
<dbReference type="GO" id="GO:0016787">
    <property type="term" value="F:hydrolase activity"/>
    <property type="evidence" value="ECO:0007669"/>
    <property type="project" value="UniProtKB-KW"/>
</dbReference>
<reference evidence="3 4" key="1">
    <citation type="submission" date="2019-07" db="EMBL/GenBank/DDBJ databases">
        <title>Whole genome shotgun sequence of Methylobacterium gnaphalii NBRC 107716.</title>
        <authorList>
            <person name="Hosoyama A."/>
            <person name="Uohara A."/>
            <person name="Ohji S."/>
            <person name="Ichikawa N."/>
        </authorList>
    </citation>
    <scope>NUCLEOTIDE SEQUENCE [LARGE SCALE GENOMIC DNA]</scope>
    <source>
        <strain evidence="3 4">NBRC 107716</strain>
    </source>
</reference>
<sequence>MSDLKTLRDVSGLGPNPAPLRGSALLMIDLQNTYREGLMQLSGVEPAIIEAKALLDRARKAGIPIFHIRHNAGAGSPYDVETRIGQISDEVAPQGDEPVITKGYPSSFVGTDLQARLETASVKNLIITGFMTHMCVNSTARGAFNLGFSPTVVAAATATRDLPSADGSVVKAEALQAASLAALGDLFAVVAPRHTDIPD</sequence>
<dbReference type="RefSeq" id="WP_147046785.1">
    <property type="nucleotide sequence ID" value="NZ_BJZV01000012.1"/>
</dbReference>
<protein>
    <submittedName>
        <fullName evidence="3">Isochorismatase</fullName>
    </submittedName>
</protein>
<dbReference type="InterPro" id="IPR000868">
    <property type="entry name" value="Isochorismatase-like_dom"/>
</dbReference>
<dbReference type="Proteomes" id="UP000321750">
    <property type="component" value="Unassembled WGS sequence"/>
</dbReference>
<organism evidence="3 4">
    <name type="scientific">Methylobacterium gnaphalii</name>
    <dbReference type="NCBI Taxonomy" id="1010610"/>
    <lineage>
        <taxon>Bacteria</taxon>
        <taxon>Pseudomonadati</taxon>
        <taxon>Pseudomonadota</taxon>
        <taxon>Alphaproteobacteria</taxon>
        <taxon>Hyphomicrobiales</taxon>
        <taxon>Methylobacteriaceae</taxon>
        <taxon>Methylobacterium</taxon>
    </lineage>
</organism>
<dbReference type="EMBL" id="BJZV01000012">
    <property type="protein sequence ID" value="GEP10504.1"/>
    <property type="molecule type" value="Genomic_DNA"/>
</dbReference>
<evidence type="ECO:0000256" key="1">
    <source>
        <dbReference type="ARBA" id="ARBA00022801"/>
    </source>
</evidence>
<comment type="caution">
    <text evidence="3">The sequence shown here is derived from an EMBL/GenBank/DDBJ whole genome shotgun (WGS) entry which is preliminary data.</text>
</comment>
<dbReference type="InterPro" id="IPR050272">
    <property type="entry name" value="Isochorismatase-like_hydrls"/>
</dbReference>
<dbReference type="CDD" id="cd01014">
    <property type="entry name" value="nicotinamidase_related"/>
    <property type="match status" value="1"/>
</dbReference>
<evidence type="ECO:0000259" key="2">
    <source>
        <dbReference type="Pfam" id="PF00857"/>
    </source>
</evidence>
<dbReference type="InterPro" id="IPR036380">
    <property type="entry name" value="Isochorismatase-like_sf"/>
</dbReference>
<dbReference type="PANTHER" id="PTHR43540">
    <property type="entry name" value="PEROXYUREIDOACRYLATE/UREIDOACRYLATE AMIDOHYDROLASE-RELATED"/>
    <property type="match status" value="1"/>
</dbReference>
<dbReference type="AlphaFoldDB" id="A0A512JKM9"/>
<keyword evidence="4" id="KW-1185">Reference proteome</keyword>
<keyword evidence="1" id="KW-0378">Hydrolase</keyword>
<dbReference type="Gene3D" id="3.40.50.850">
    <property type="entry name" value="Isochorismatase-like"/>
    <property type="match status" value="1"/>
</dbReference>
<evidence type="ECO:0000313" key="3">
    <source>
        <dbReference type="EMBL" id="GEP10504.1"/>
    </source>
</evidence>
<accession>A0A512JKM9</accession>
<gene>
    <name evidence="3" type="ORF">MGN01_23490</name>
</gene>